<dbReference type="InterPro" id="IPR008254">
    <property type="entry name" value="Flavodoxin/NO_synth"/>
</dbReference>
<dbReference type="AlphaFoldDB" id="A0A1I1HF87"/>
<dbReference type="GO" id="GO:0010181">
    <property type="term" value="F:FMN binding"/>
    <property type="evidence" value="ECO:0007669"/>
    <property type="project" value="InterPro"/>
</dbReference>
<dbReference type="PROSITE" id="PS50902">
    <property type="entry name" value="FLAVODOXIN_LIKE"/>
    <property type="match status" value="1"/>
</dbReference>
<dbReference type="InterPro" id="IPR029039">
    <property type="entry name" value="Flavoprotein-like_sf"/>
</dbReference>
<dbReference type="Gene3D" id="3.40.50.360">
    <property type="match status" value="1"/>
</dbReference>
<dbReference type="EMBL" id="FOLI01000009">
    <property type="protein sequence ID" value="SFC22252.1"/>
    <property type="molecule type" value="Genomic_DNA"/>
</dbReference>
<dbReference type="OrthoDB" id="350535at2"/>
<gene>
    <name evidence="2" type="ORF">SAMN05660453_1341</name>
</gene>
<organism evidence="2 3">
    <name type="scientific">Fructobacillus durionis</name>
    <dbReference type="NCBI Taxonomy" id="283737"/>
    <lineage>
        <taxon>Bacteria</taxon>
        <taxon>Bacillati</taxon>
        <taxon>Bacillota</taxon>
        <taxon>Bacilli</taxon>
        <taxon>Lactobacillales</taxon>
        <taxon>Lactobacillaceae</taxon>
        <taxon>Fructobacillus</taxon>
    </lineage>
</organism>
<dbReference type="SUPFAM" id="SSF52218">
    <property type="entry name" value="Flavoproteins"/>
    <property type="match status" value="1"/>
</dbReference>
<evidence type="ECO:0000313" key="3">
    <source>
        <dbReference type="Proteomes" id="UP000199376"/>
    </source>
</evidence>
<dbReference type="GO" id="GO:0016651">
    <property type="term" value="F:oxidoreductase activity, acting on NAD(P)H"/>
    <property type="evidence" value="ECO:0007669"/>
    <property type="project" value="UniProtKB-ARBA"/>
</dbReference>
<dbReference type="Pfam" id="PF07972">
    <property type="entry name" value="Flavodoxin_NdrI"/>
    <property type="match status" value="1"/>
</dbReference>
<dbReference type="Proteomes" id="UP000199376">
    <property type="component" value="Unassembled WGS sequence"/>
</dbReference>
<accession>A0A1I1HF87</accession>
<dbReference type="PANTHER" id="PTHR37297">
    <property type="entry name" value="PROTEIN NRDI"/>
    <property type="match status" value="1"/>
</dbReference>
<proteinExistence type="predicted"/>
<dbReference type="PANTHER" id="PTHR37297:SF1">
    <property type="entry name" value="PROTEIN NRDI"/>
    <property type="match status" value="1"/>
</dbReference>
<sequence>MSEYRVLYTSIEGNTESFINKLKAEAEAVGDQLSVLEIGEENDFAHEKKPYVVVVPTYLNGGTGTGPEVIEIFTNGLGDYVDYGNNARYLRGVIGSGNRNFNDQYILTAKRYAKKYNVPVIGDYELRGTQREAEKIFARIKETLGE</sequence>
<name>A0A1I1HF87_9LACO</name>
<dbReference type="RefSeq" id="WP_091503236.1">
    <property type="nucleotide sequence ID" value="NZ_FOLI01000009.1"/>
</dbReference>
<feature type="domain" description="Flavodoxin-like" evidence="1">
    <location>
        <begin position="4"/>
        <end position="146"/>
    </location>
</feature>
<dbReference type="PIRSF" id="PIRSF005087">
    <property type="entry name" value="NrdI"/>
    <property type="match status" value="1"/>
</dbReference>
<reference evidence="2 3" key="1">
    <citation type="submission" date="2016-10" db="EMBL/GenBank/DDBJ databases">
        <authorList>
            <person name="de Groot N.N."/>
        </authorList>
    </citation>
    <scope>NUCLEOTIDE SEQUENCE [LARGE SCALE GENOMIC DNA]</scope>
    <source>
        <strain evidence="2 3">DSM 19113</strain>
    </source>
</reference>
<keyword evidence="3" id="KW-1185">Reference proteome</keyword>
<evidence type="ECO:0000259" key="1">
    <source>
        <dbReference type="PROSITE" id="PS50902"/>
    </source>
</evidence>
<evidence type="ECO:0000313" key="2">
    <source>
        <dbReference type="EMBL" id="SFC22252.1"/>
    </source>
</evidence>
<protein>
    <submittedName>
        <fullName evidence="2">Protein involved in ribonucleotide reduction</fullName>
    </submittedName>
</protein>
<dbReference type="STRING" id="283737.SAMN05660453_1341"/>
<dbReference type="InterPro" id="IPR004465">
    <property type="entry name" value="RNR_NrdI"/>
</dbReference>